<evidence type="ECO:0000313" key="3">
    <source>
        <dbReference type="Proteomes" id="UP001243330"/>
    </source>
</evidence>
<proteinExistence type="predicted"/>
<name>A0AAD9A602_9PEZI</name>
<feature type="region of interest" description="Disordered" evidence="1">
    <location>
        <begin position="66"/>
        <end position="96"/>
    </location>
</feature>
<feature type="compositionally biased region" description="Basic and acidic residues" evidence="1">
    <location>
        <begin position="87"/>
        <end position="96"/>
    </location>
</feature>
<dbReference type="AlphaFoldDB" id="A0AAD9A602"/>
<accession>A0AAD9A602</accession>
<sequence>MMATYTGDRRTRLATSRVRQTARLRLGISRRESRSLDPWLPRVWAGTRAFLPSLHTRFAAVLRFPLNSDEGDSGTGGRGDGDINQVRIEKPEQETE</sequence>
<protein>
    <submittedName>
        <fullName evidence="2">Uncharacterized protein</fullName>
    </submittedName>
</protein>
<gene>
    <name evidence="2" type="ORF">CCHR01_15275</name>
</gene>
<dbReference type="EMBL" id="JAQOWY010000435">
    <property type="protein sequence ID" value="KAK1842098.1"/>
    <property type="molecule type" value="Genomic_DNA"/>
</dbReference>
<dbReference type="Proteomes" id="UP001243330">
    <property type="component" value="Unassembled WGS sequence"/>
</dbReference>
<evidence type="ECO:0000256" key="1">
    <source>
        <dbReference type="SAM" id="MobiDB-lite"/>
    </source>
</evidence>
<organism evidence="2 3">
    <name type="scientific">Colletotrichum chrysophilum</name>
    <dbReference type="NCBI Taxonomy" id="1836956"/>
    <lineage>
        <taxon>Eukaryota</taxon>
        <taxon>Fungi</taxon>
        <taxon>Dikarya</taxon>
        <taxon>Ascomycota</taxon>
        <taxon>Pezizomycotina</taxon>
        <taxon>Sordariomycetes</taxon>
        <taxon>Hypocreomycetidae</taxon>
        <taxon>Glomerellales</taxon>
        <taxon>Glomerellaceae</taxon>
        <taxon>Colletotrichum</taxon>
        <taxon>Colletotrichum gloeosporioides species complex</taxon>
    </lineage>
</organism>
<evidence type="ECO:0000313" key="2">
    <source>
        <dbReference type="EMBL" id="KAK1842098.1"/>
    </source>
</evidence>
<reference evidence="2" key="1">
    <citation type="submission" date="2023-01" db="EMBL/GenBank/DDBJ databases">
        <title>Colletotrichum chrysophilum M932 genome sequence.</title>
        <authorList>
            <person name="Baroncelli R."/>
        </authorList>
    </citation>
    <scope>NUCLEOTIDE SEQUENCE</scope>
    <source>
        <strain evidence="2">M932</strain>
    </source>
</reference>
<comment type="caution">
    <text evidence="2">The sequence shown here is derived from an EMBL/GenBank/DDBJ whole genome shotgun (WGS) entry which is preliminary data.</text>
</comment>
<keyword evidence="3" id="KW-1185">Reference proteome</keyword>